<sequence length="341" mass="39118">SEKDTFDNKSSYSRKSSTISVELPENEKEIHQVKSSFKFMIITGHENGTVKFWNENGIIINEIPSNSSIKSSPIRCICIDPDKKFLYTGDSSGYLTIWFMEEFTESYNLTDPIDLNENSNKINMVVCWRGHMHKITGLVYIPHNKILLSASIDESVRAWCSNKGKYIGFLGQNKPIKKPDYESSDWVAPYDITELPIYFNKSKVDKKSIEKNYEYPLILNKQKLNGKLNGPEKSLKLPQISAINFKEKERKNSLSPNEKYFDALVKPKHSFNESEVQVRSFCEGSIFSSLPLYQPLSISSDDLKTLILSNPYRLNKEATMVPNEKTKGPRVNFKNNVKIIK</sequence>
<dbReference type="PROSITE" id="PS50082">
    <property type="entry name" value="WD_REPEATS_2"/>
    <property type="match status" value="1"/>
</dbReference>
<evidence type="ECO:0000313" key="3">
    <source>
        <dbReference type="EMBL" id="RNA07620.1"/>
    </source>
</evidence>
<dbReference type="AlphaFoldDB" id="A0A3M7Q883"/>
<accession>A0A3M7Q883</accession>
<dbReference type="Gene3D" id="2.130.10.10">
    <property type="entry name" value="YVTN repeat-like/Quinoprotein amine dehydrogenase"/>
    <property type="match status" value="1"/>
</dbReference>
<protein>
    <submittedName>
        <fullName evidence="3">WD repeat-containing 64-like</fullName>
    </submittedName>
</protein>
<keyword evidence="1" id="KW-0677">Repeat</keyword>
<name>A0A3M7Q883_BRAPC</name>
<organism evidence="3 4">
    <name type="scientific">Brachionus plicatilis</name>
    <name type="common">Marine rotifer</name>
    <name type="synonym">Brachionus muelleri</name>
    <dbReference type="NCBI Taxonomy" id="10195"/>
    <lineage>
        <taxon>Eukaryota</taxon>
        <taxon>Metazoa</taxon>
        <taxon>Spiralia</taxon>
        <taxon>Gnathifera</taxon>
        <taxon>Rotifera</taxon>
        <taxon>Eurotatoria</taxon>
        <taxon>Monogononta</taxon>
        <taxon>Pseudotrocha</taxon>
        <taxon>Ploima</taxon>
        <taxon>Brachionidae</taxon>
        <taxon>Brachionus</taxon>
    </lineage>
</organism>
<dbReference type="SMART" id="SM00320">
    <property type="entry name" value="WD40"/>
    <property type="match status" value="3"/>
</dbReference>
<evidence type="ECO:0000256" key="2">
    <source>
        <dbReference type="PROSITE-ProRule" id="PRU00221"/>
    </source>
</evidence>
<evidence type="ECO:0000313" key="4">
    <source>
        <dbReference type="Proteomes" id="UP000276133"/>
    </source>
</evidence>
<dbReference type="InterPro" id="IPR015943">
    <property type="entry name" value="WD40/YVTN_repeat-like_dom_sf"/>
</dbReference>
<dbReference type="SUPFAM" id="SSF50978">
    <property type="entry name" value="WD40 repeat-like"/>
    <property type="match status" value="1"/>
</dbReference>
<dbReference type="Proteomes" id="UP000276133">
    <property type="component" value="Unassembled WGS sequence"/>
</dbReference>
<feature type="repeat" description="WD" evidence="2">
    <location>
        <begin position="128"/>
        <end position="159"/>
    </location>
</feature>
<proteinExistence type="predicted"/>
<gene>
    <name evidence="3" type="ORF">BpHYR1_013112</name>
</gene>
<dbReference type="InterPro" id="IPR051242">
    <property type="entry name" value="WD-EF-hand_domain"/>
</dbReference>
<dbReference type="InterPro" id="IPR036322">
    <property type="entry name" value="WD40_repeat_dom_sf"/>
</dbReference>
<dbReference type="Pfam" id="PF00400">
    <property type="entry name" value="WD40"/>
    <property type="match status" value="2"/>
</dbReference>
<keyword evidence="2" id="KW-0853">WD repeat</keyword>
<feature type="non-terminal residue" evidence="3">
    <location>
        <position position="1"/>
    </location>
</feature>
<comment type="caution">
    <text evidence="3">The sequence shown here is derived from an EMBL/GenBank/DDBJ whole genome shotgun (WGS) entry which is preliminary data.</text>
</comment>
<reference evidence="3 4" key="1">
    <citation type="journal article" date="2018" name="Sci. Rep.">
        <title>Genomic signatures of local adaptation to the degree of environmental predictability in rotifers.</title>
        <authorList>
            <person name="Franch-Gras L."/>
            <person name="Hahn C."/>
            <person name="Garcia-Roger E.M."/>
            <person name="Carmona M.J."/>
            <person name="Serra M."/>
            <person name="Gomez A."/>
        </authorList>
    </citation>
    <scope>NUCLEOTIDE SEQUENCE [LARGE SCALE GENOMIC DNA]</scope>
    <source>
        <strain evidence="3">HYR1</strain>
    </source>
</reference>
<keyword evidence="4" id="KW-1185">Reference proteome</keyword>
<evidence type="ECO:0000256" key="1">
    <source>
        <dbReference type="ARBA" id="ARBA00022737"/>
    </source>
</evidence>
<dbReference type="PANTHER" id="PTHR44324">
    <property type="entry name" value="WD40 REPEAT DOMAIN 95"/>
    <property type="match status" value="1"/>
</dbReference>
<dbReference type="OrthoDB" id="5980302at2759"/>
<dbReference type="EMBL" id="REGN01006975">
    <property type="protein sequence ID" value="RNA07620.1"/>
    <property type="molecule type" value="Genomic_DNA"/>
</dbReference>
<dbReference type="STRING" id="10195.A0A3M7Q883"/>
<dbReference type="PROSITE" id="PS50294">
    <property type="entry name" value="WD_REPEATS_REGION"/>
    <property type="match status" value="1"/>
</dbReference>
<dbReference type="InterPro" id="IPR001680">
    <property type="entry name" value="WD40_rpt"/>
</dbReference>
<dbReference type="PANTHER" id="PTHR44324:SF2">
    <property type="entry name" value="WD REPEAT-CONTAINING PROTEIN 64"/>
    <property type="match status" value="1"/>
</dbReference>